<keyword evidence="3" id="KW-1185">Reference proteome</keyword>
<sequence length="224" mass="22890">MKGGKFSENRGAEPLSVSGSSSTFNNTETSGATTLAPAPDAAEREAKAAWQETADEARGPGGQRYPEGLGGQGAFDGQHNLDGYAGGSTSAKQDLSAKIDSENVYQASGIRGGGTDDVSEGGDKGNLDTTAADNAPSYVSSVKSDPAQTGKPKGKNITEGGFDSDPSNNASFNNEIGTENDPGRVAEQTFQNTTQSASGGTGPRQKIGEGGKSQYDVLETDQNL</sequence>
<feature type="compositionally biased region" description="Polar residues" evidence="1">
    <location>
        <begin position="165"/>
        <end position="177"/>
    </location>
</feature>
<reference evidence="2" key="1">
    <citation type="submission" date="2021-03" db="EMBL/GenBank/DDBJ databases">
        <authorList>
            <person name="Tagirdzhanova G."/>
        </authorList>
    </citation>
    <scope>NUCLEOTIDE SEQUENCE</scope>
</reference>
<evidence type="ECO:0000256" key="1">
    <source>
        <dbReference type="SAM" id="MobiDB-lite"/>
    </source>
</evidence>
<feature type="compositionally biased region" description="Polar residues" evidence="1">
    <location>
        <begin position="17"/>
        <end position="33"/>
    </location>
</feature>
<organism evidence="2 3">
    <name type="scientific">Heterodermia speciosa</name>
    <dbReference type="NCBI Taxonomy" id="116794"/>
    <lineage>
        <taxon>Eukaryota</taxon>
        <taxon>Fungi</taxon>
        <taxon>Dikarya</taxon>
        <taxon>Ascomycota</taxon>
        <taxon>Pezizomycotina</taxon>
        <taxon>Lecanoromycetes</taxon>
        <taxon>OSLEUM clade</taxon>
        <taxon>Lecanoromycetidae</taxon>
        <taxon>Caliciales</taxon>
        <taxon>Physciaceae</taxon>
        <taxon>Heterodermia</taxon>
    </lineage>
</organism>
<dbReference type="OrthoDB" id="5383057at2759"/>
<dbReference type="Proteomes" id="UP000664521">
    <property type="component" value="Unassembled WGS sequence"/>
</dbReference>
<name>A0A8H3IBC4_9LECA</name>
<feature type="region of interest" description="Disordered" evidence="1">
    <location>
        <begin position="1"/>
        <end position="224"/>
    </location>
</feature>
<protein>
    <submittedName>
        <fullName evidence="2">Uncharacterized protein</fullName>
    </submittedName>
</protein>
<proteinExistence type="predicted"/>
<feature type="compositionally biased region" description="Basic and acidic residues" evidence="1">
    <location>
        <begin position="1"/>
        <end position="11"/>
    </location>
</feature>
<evidence type="ECO:0000313" key="3">
    <source>
        <dbReference type="Proteomes" id="UP000664521"/>
    </source>
</evidence>
<dbReference type="EMBL" id="CAJPDS010000029">
    <property type="protein sequence ID" value="CAF9921817.1"/>
    <property type="molecule type" value="Genomic_DNA"/>
</dbReference>
<evidence type="ECO:0000313" key="2">
    <source>
        <dbReference type="EMBL" id="CAF9921817.1"/>
    </source>
</evidence>
<feature type="compositionally biased region" description="Polar residues" evidence="1">
    <location>
        <begin position="127"/>
        <end position="147"/>
    </location>
</feature>
<feature type="compositionally biased region" description="Polar residues" evidence="1">
    <location>
        <begin position="188"/>
        <end position="198"/>
    </location>
</feature>
<gene>
    <name evidence="2" type="ORF">HETSPECPRED_004640</name>
</gene>
<dbReference type="AlphaFoldDB" id="A0A8H3IBC4"/>
<accession>A0A8H3IBC4</accession>
<comment type="caution">
    <text evidence="2">The sequence shown here is derived from an EMBL/GenBank/DDBJ whole genome shotgun (WGS) entry which is preliminary data.</text>
</comment>